<dbReference type="RefSeq" id="WP_284641523.1">
    <property type="nucleotide sequence ID" value="NZ_JASNVU010000001.1"/>
</dbReference>
<dbReference type="EMBL" id="JASNVU010000001">
    <property type="protein sequence ID" value="MDK4334028.1"/>
    <property type="molecule type" value="Genomic_DNA"/>
</dbReference>
<accession>A0AAP4BW96</accession>
<dbReference type="Proteomes" id="UP001230317">
    <property type="component" value="Unassembled WGS sequence"/>
</dbReference>
<comment type="caution">
    <text evidence="1">The sequence shown here is derived from an EMBL/GenBank/DDBJ whole genome shotgun (WGS) entry which is preliminary data.</text>
</comment>
<organism evidence="1 2">
    <name type="scientific">Corynebacterium accolens</name>
    <dbReference type="NCBI Taxonomy" id="38284"/>
    <lineage>
        <taxon>Bacteria</taxon>
        <taxon>Bacillati</taxon>
        <taxon>Actinomycetota</taxon>
        <taxon>Actinomycetes</taxon>
        <taxon>Mycobacteriales</taxon>
        <taxon>Corynebacteriaceae</taxon>
        <taxon>Corynebacterium</taxon>
    </lineage>
</organism>
<name>A0AAP4BW96_9CORY</name>
<protein>
    <recommendedName>
        <fullName evidence="3">Minor tail protein</fullName>
    </recommendedName>
</protein>
<proteinExistence type="predicted"/>
<gene>
    <name evidence="1" type="ORF">QPX58_01145</name>
</gene>
<dbReference type="AlphaFoldDB" id="A0AAP4BW96"/>
<reference evidence="1" key="1">
    <citation type="submission" date="2023-05" db="EMBL/GenBank/DDBJ databases">
        <title>Metabolic capabilities are highly conserved among human nasal-associated Corynebacterium species in pangenomic analyses.</title>
        <authorList>
            <person name="Tran T.H."/>
            <person name="Roberts A.Q."/>
            <person name="Escapa I.F."/>
            <person name="Gao W."/>
            <person name="Conlan S."/>
            <person name="Kong H."/>
            <person name="Segre J.A."/>
            <person name="Kelly M.S."/>
            <person name="Lemon K.P."/>
        </authorList>
    </citation>
    <scope>NUCLEOTIDE SEQUENCE</scope>
    <source>
        <strain evidence="1">KPL2618</strain>
    </source>
</reference>
<evidence type="ECO:0000313" key="2">
    <source>
        <dbReference type="Proteomes" id="UP001230317"/>
    </source>
</evidence>
<sequence>MAIDVRPSVYIDGKRVACRTDTMNDEPTVIRGFTIHWGREEYQSPDTSPASVDVTLLDVTDDWANRIRTSRAIGLEVKITWLGTKSTNRGTVGPVTMFRGRVSEATAKPHTYRAPDGRRGWTIELSCADATADYGNANPAVPEWPQETMFIRANRVRDLGLESGSKISQVYFWPGYVTARCAPLDVQGKSALELMADMFASMGNDAYAYDPDENVVRQSIRLAQPLSTYLATFDDSRGAVLPVANDITVDRKTYPGIGLGGCELVGEPEIHADPTTDINRLECTWDDWAAEFNTHTTVKEDVQPGQARRVMKWDSWFDAGEVIDPTLDNVWNRARQEGRRPRHPDFTFKPGFTFVSERVARWALMAWENTRAAFISGNLAYQWLMGESMDYPPVVSPIGGQTTFDPERGWACLFHVHWIQNTSQQKSSATWTSLQQVKTYFQQETVPWWYKLLGLPTPPPVSMGKPTPERDLKWGEASTFTGYHWDKSVTWGDTKHISTTGTQIKDVLD</sequence>
<evidence type="ECO:0000313" key="1">
    <source>
        <dbReference type="EMBL" id="MDK4334028.1"/>
    </source>
</evidence>
<evidence type="ECO:0008006" key="3">
    <source>
        <dbReference type="Google" id="ProtNLM"/>
    </source>
</evidence>